<feature type="transmembrane region" description="Helical" evidence="1">
    <location>
        <begin position="234"/>
        <end position="253"/>
    </location>
</feature>
<sequence length="338" mass="37324">MLEEKQNGVTSPDFDVAAFIETEKKARRGKISVKEADAFFASMNLLKTIHYQSTVTQFYRFATTQSFASSSSSSLLSLSLQRPRISLVSTSNRSCFALSSVSSTRASISGNQEDGKKEDAERNSFVSVEEGDKVVYQKTLRLVECAMFAAVTGLVYFLSNSLAIENYFGCFFSLPIVISSIRWNIAGGRKTMVATVMLLFILSGPVKALTYFLTHGLVGLAIGSLWRMGASWRLSIFLCTMVRALGLIGYVLTSSFLIRENILAVITINIHASLSYVFTAMGLNIMPSMSLIYIIFGTVLLLNSGFFVLLLHLLYSIFLTRLGMKSSLRLPAWLDKAI</sequence>
<dbReference type="EMBL" id="OU466857">
    <property type="protein sequence ID" value="CAH2033908.1"/>
    <property type="molecule type" value="Genomic_DNA"/>
</dbReference>
<feature type="transmembrane region" description="Helical" evidence="1">
    <location>
        <begin position="262"/>
        <end position="285"/>
    </location>
</feature>
<dbReference type="PANTHER" id="PTHR37185">
    <property type="entry name" value="MEMBRANE PROTEIN"/>
    <property type="match status" value="1"/>
</dbReference>
<feature type="transmembrane region" description="Helical" evidence="1">
    <location>
        <begin position="164"/>
        <end position="185"/>
    </location>
</feature>
<organism evidence="2 3">
    <name type="scientific">Thlaspi arvense</name>
    <name type="common">Field penny-cress</name>
    <dbReference type="NCBI Taxonomy" id="13288"/>
    <lineage>
        <taxon>Eukaryota</taxon>
        <taxon>Viridiplantae</taxon>
        <taxon>Streptophyta</taxon>
        <taxon>Embryophyta</taxon>
        <taxon>Tracheophyta</taxon>
        <taxon>Spermatophyta</taxon>
        <taxon>Magnoliopsida</taxon>
        <taxon>eudicotyledons</taxon>
        <taxon>Gunneridae</taxon>
        <taxon>Pentapetalae</taxon>
        <taxon>rosids</taxon>
        <taxon>malvids</taxon>
        <taxon>Brassicales</taxon>
        <taxon>Brassicaceae</taxon>
        <taxon>Thlaspideae</taxon>
        <taxon>Thlaspi</taxon>
    </lineage>
</organism>
<feature type="transmembrane region" description="Helical" evidence="1">
    <location>
        <begin position="291"/>
        <end position="319"/>
    </location>
</feature>
<evidence type="ECO:0000313" key="3">
    <source>
        <dbReference type="Proteomes" id="UP000836841"/>
    </source>
</evidence>
<proteinExistence type="predicted"/>
<keyword evidence="1" id="KW-0472">Membrane</keyword>
<name>A0AAU9R7R2_THLAR</name>
<dbReference type="AlphaFoldDB" id="A0AAU9R7R2"/>
<feature type="transmembrane region" description="Helical" evidence="1">
    <location>
        <begin position="192"/>
        <end position="214"/>
    </location>
</feature>
<feature type="transmembrane region" description="Helical" evidence="1">
    <location>
        <begin position="140"/>
        <end position="158"/>
    </location>
</feature>
<evidence type="ECO:0000313" key="2">
    <source>
        <dbReference type="EMBL" id="CAH2033908.1"/>
    </source>
</evidence>
<keyword evidence="3" id="KW-1185">Reference proteome</keyword>
<evidence type="ECO:0000256" key="1">
    <source>
        <dbReference type="SAM" id="Phobius"/>
    </source>
</evidence>
<keyword evidence="1" id="KW-1133">Transmembrane helix</keyword>
<keyword evidence="1" id="KW-0812">Transmembrane</keyword>
<gene>
    <name evidence="2" type="ORF">TAV2_LOCUS1582</name>
</gene>
<protein>
    <submittedName>
        <fullName evidence="2">Uncharacterized protein</fullName>
    </submittedName>
</protein>
<accession>A0AAU9R7R2</accession>
<reference evidence="2 3" key="1">
    <citation type="submission" date="2022-03" db="EMBL/GenBank/DDBJ databases">
        <authorList>
            <person name="Nunn A."/>
            <person name="Chopra R."/>
            <person name="Nunn A."/>
            <person name="Contreras Garrido A."/>
        </authorList>
    </citation>
    <scope>NUCLEOTIDE SEQUENCE [LARGE SCALE GENOMIC DNA]</scope>
</reference>
<dbReference type="PANTHER" id="PTHR37185:SF3">
    <property type="entry name" value="MEMBRANE PROTEIN"/>
    <property type="match status" value="1"/>
</dbReference>
<dbReference type="Proteomes" id="UP000836841">
    <property type="component" value="Chromosome 1"/>
</dbReference>